<dbReference type="InterPro" id="IPR027684">
    <property type="entry name" value="TBCC"/>
</dbReference>
<dbReference type="InterPro" id="IPR016098">
    <property type="entry name" value="CAP/MinC_C"/>
</dbReference>
<dbReference type="PROSITE" id="PS51329">
    <property type="entry name" value="C_CAP_COFACTOR_C"/>
    <property type="match status" value="1"/>
</dbReference>
<evidence type="ECO:0000256" key="5">
    <source>
        <dbReference type="ARBA" id="ARBA00026055"/>
    </source>
</evidence>
<evidence type="ECO:0000256" key="3">
    <source>
        <dbReference type="ARBA" id="ARBA00022490"/>
    </source>
</evidence>
<name>A0A0C2WW48_AMAMK</name>
<dbReference type="PANTHER" id="PTHR15139">
    <property type="entry name" value="TUBULIN FOLDING COFACTOR C"/>
    <property type="match status" value="1"/>
</dbReference>
<dbReference type="GO" id="GO:0007023">
    <property type="term" value="P:post-chaperonin tubulin folding pathway"/>
    <property type="evidence" value="ECO:0007669"/>
    <property type="project" value="InterPro"/>
</dbReference>
<dbReference type="PANTHER" id="PTHR15139:SF0">
    <property type="entry name" value="TUBULIN-SPECIFIC CHAPERONE C"/>
    <property type="match status" value="1"/>
</dbReference>
<sequence>MADSDQWYTHEFPRVFQASRSGLEGRIASAKTAAQPNPNIVNELAQELAKLNKSLADANNKLPTYDQRQYGLQIKALEAMIEELREASKPKTKFAFRRAAPLENSQRPSVVATPVKDIATLSSNKPQHTLLSSLSHRYISLTDLPTSGQQFSELAISGLDHCIVNLTSSTRQNDDIIRFSAVHVENLTHTVLILPMINGSILLHNLTSCVIAVGCHQFRMHDSRQVQVYLSITSHPVIEHCSEIGFAAYPDILKQLQPMNGDSKHLAVHDFSHIRSSPSPHWSALSNDSVIESWPMEEIHGKEGVEEALSALIL</sequence>
<evidence type="ECO:0000313" key="8">
    <source>
        <dbReference type="EMBL" id="KIL66002.1"/>
    </source>
</evidence>
<dbReference type="Gene3D" id="2.160.20.70">
    <property type="match status" value="1"/>
</dbReference>
<keyword evidence="4" id="KW-0007">Acetylation</keyword>
<dbReference type="InterPro" id="IPR031925">
    <property type="entry name" value="TBCC_N"/>
</dbReference>
<dbReference type="Pfam" id="PF07986">
    <property type="entry name" value="TBCC"/>
    <property type="match status" value="1"/>
</dbReference>
<comment type="subunit">
    <text evidence="5">Supercomplex made of cofactors A to E. Cofactors A and D function by capturing and stabilizing tubulin in a quasi-native conformation. Cofactor E binds to the cofactor D-tubulin complex; interaction with cofactor C then causes the release of tubulin polypeptides that are committed to the native state.</text>
</comment>
<accession>A0A0C2WW48</accession>
<evidence type="ECO:0000313" key="9">
    <source>
        <dbReference type="Proteomes" id="UP000054549"/>
    </source>
</evidence>
<evidence type="ECO:0000256" key="1">
    <source>
        <dbReference type="ARBA" id="ARBA00004496"/>
    </source>
</evidence>
<gene>
    <name evidence="8" type="ORF">M378DRAFT_103939</name>
</gene>
<reference evidence="8 9" key="1">
    <citation type="submission" date="2014-04" db="EMBL/GenBank/DDBJ databases">
        <title>Evolutionary Origins and Diversification of the Mycorrhizal Mutualists.</title>
        <authorList>
            <consortium name="DOE Joint Genome Institute"/>
            <consortium name="Mycorrhizal Genomics Consortium"/>
            <person name="Kohler A."/>
            <person name="Kuo A."/>
            <person name="Nagy L.G."/>
            <person name="Floudas D."/>
            <person name="Copeland A."/>
            <person name="Barry K.W."/>
            <person name="Cichocki N."/>
            <person name="Veneault-Fourrey C."/>
            <person name="LaButti K."/>
            <person name="Lindquist E.A."/>
            <person name="Lipzen A."/>
            <person name="Lundell T."/>
            <person name="Morin E."/>
            <person name="Murat C."/>
            <person name="Riley R."/>
            <person name="Ohm R."/>
            <person name="Sun H."/>
            <person name="Tunlid A."/>
            <person name="Henrissat B."/>
            <person name="Grigoriev I.V."/>
            <person name="Hibbett D.S."/>
            <person name="Martin F."/>
        </authorList>
    </citation>
    <scope>NUCLEOTIDE SEQUENCE [LARGE SCALE GENOMIC DNA]</scope>
    <source>
        <strain evidence="8 9">Koide BX008</strain>
    </source>
</reference>
<evidence type="ECO:0000256" key="6">
    <source>
        <dbReference type="SAM" id="Coils"/>
    </source>
</evidence>
<organism evidence="8 9">
    <name type="scientific">Amanita muscaria (strain Koide BX008)</name>
    <dbReference type="NCBI Taxonomy" id="946122"/>
    <lineage>
        <taxon>Eukaryota</taxon>
        <taxon>Fungi</taxon>
        <taxon>Dikarya</taxon>
        <taxon>Basidiomycota</taxon>
        <taxon>Agaricomycotina</taxon>
        <taxon>Agaricomycetes</taxon>
        <taxon>Agaricomycetidae</taxon>
        <taxon>Agaricales</taxon>
        <taxon>Pluteineae</taxon>
        <taxon>Amanitaceae</taxon>
        <taxon>Amanita</taxon>
    </lineage>
</organism>
<feature type="coiled-coil region" evidence="6">
    <location>
        <begin position="41"/>
        <end position="87"/>
    </location>
</feature>
<dbReference type="HOGENOM" id="CLU_032612_0_0_1"/>
<evidence type="ECO:0000256" key="2">
    <source>
        <dbReference type="ARBA" id="ARBA00008848"/>
    </source>
</evidence>
<dbReference type="InterPro" id="IPR012945">
    <property type="entry name" value="Tubulin-bd_cofactor_C_dom"/>
</dbReference>
<keyword evidence="6" id="KW-0175">Coiled coil</keyword>
<dbReference type="OrthoDB" id="194775at2759"/>
<feature type="domain" description="C-CAP/cofactor C-like" evidence="7">
    <location>
        <begin position="108"/>
        <end position="273"/>
    </location>
</feature>
<proteinExistence type="inferred from homology"/>
<dbReference type="Gene3D" id="1.20.58.1250">
    <property type="entry name" value="Tubulin Binding Cofactor C, N-terminal domain"/>
    <property type="match status" value="1"/>
</dbReference>
<evidence type="ECO:0000259" key="7">
    <source>
        <dbReference type="PROSITE" id="PS51329"/>
    </source>
</evidence>
<dbReference type="InterPro" id="IPR017901">
    <property type="entry name" value="C-CAP_CF_C-like"/>
</dbReference>
<comment type="subcellular location">
    <subcellularLocation>
        <location evidence="1">Cytoplasm</location>
    </subcellularLocation>
</comment>
<dbReference type="STRING" id="946122.A0A0C2WW48"/>
<dbReference type="Proteomes" id="UP000054549">
    <property type="component" value="Unassembled WGS sequence"/>
</dbReference>
<dbReference type="GO" id="GO:0015631">
    <property type="term" value="F:tubulin binding"/>
    <property type="evidence" value="ECO:0007669"/>
    <property type="project" value="InterPro"/>
</dbReference>
<dbReference type="FunCoup" id="A0A0C2WW48">
    <property type="interactions" value="301"/>
</dbReference>
<dbReference type="AlphaFoldDB" id="A0A0C2WW48"/>
<dbReference type="InterPro" id="IPR038397">
    <property type="entry name" value="TBCC_N_sf"/>
</dbReference>
<dbReference type="Pfam" id="PF16752">
    <property type="entry name" value="TBCC_N"/>
    <property type="match status" value="1"/>
</dbReference>
<keyword evidence="9" id="KW-1185">Reference proteome</keyword>
<protein>
    <recommendedName>
        <fullName evidence="7">C-CAP/cofactor C-like domain-containing protein</fullName>
    </recommendedName>
</protein>
<dbReference type="EMBL" id="KN818238">
    <property type="protein sequence ID" value="KIL66002.1"/>
    <property type="molecule type" value="Genomic_DNA"/>
</dbReference>
<evidence type="ECO:0000256" key="4">
    <source>
        <dbReference type="ARBA" id="ARBA00022990"/>
    </source>
</evidence>
<comment type="similarity">
    <text evidence="2">Belongs to the TBCC family.</text>
</comment>
<dbReference type="InParanoid" id="A0A0C2WW48"/>
<dbReference type="GO" id="GO:0005737">
    <property type="term" value="C:cytoplasm"/>
    <property type="evidence" value="ECO:0007669"/>
    <property type="project" value="UniProtKB-SubCell"/>
</dbReference>
<keyword evidence="3" id="KW-0963">Cytoplasm</keyword>
<dbReference type="GO" id="GO:0007021">
    <property type="term" value="P:tubulin complex assembly"/>
    <property type="evidence" value="ECO:0007669"/>
    <property type="project" value="TreeGrafter"/>
</dbReference>